<sequence>RNGLFHLLLAISFALGDVLGDVGNGVLVVAIVLIVASGKLASRQADGGAAIAPRGSWLFAPALLIPAVAIIGTLAFK</sequence>
<keyword evidence="1" id="KW-0812">Transmembrane</keyword>
<evidence type="ECO:0000313" key="3">
    <source>
        <dbReference type="Proteomes" id="UP000474061"/>
    </source>
</evidence>
<keyword evidence="1" id="KW-1133">Transmembrane helix</keyword>
<protein>
    <submittedName>
        <fullName evidence="2">DUF979 family protein</fullName>
    </submittedName>
</protein>
<feature type="non-terminal residue" evidence="2">
    <location>
        <position position="1"/>
    </location>
</feature>
<feature type="non-terminal residue" evidence="2">
    <location>
        <position position="77"/>
    </location>
</feature>
<feature type="transmembrane region" description="Helical" evidence="1">
    <location>
        <begin position="57"/>
        <end position="76"/>
    </location>
</feature>
<comment type="caution">
    <text evidence="2">The sequence shown here is derived from an EMBL/GenBank/DDBJ whole genome shotgun (WGS) entry which is preliminary data.</text>
</comment>
<reference evidence="2" key="2">
    <citation type="journal article" date="2020" name="Appl. Environ. Microbiol.">
        <title>Multiple intercontinental introductions associated with the emergence of a plant pathogen in Europe.</title>
        <authorList>
            <person name="Landa B.B."/>
            <person name="Castillo A.I."/>
            <person name="Giampetruzzi A."/>
            <person name="Kahn A."/>
            <person name="Roman-Ecija M."/>
            <person name="Velasco-Amo M.P."/>
            <person name="Navas-Cortes J.A."/>
            <person name="Marco-Noales E."/>
            <person name="Barbe S."/>
            <person name="Moralejo E."/>
            <person name="Coletta-Filho H.D."/>
            <person name="Saldarelli P."/>
            <person name="Saponari M."/>
            <person name="Almeida R.P.P."/>
        </authorList>
    </citation>
    <scope>NUCLEOTIDE SEQUENCE</scope>
    <source>
        <strain evidence="2">XYL1981</strain>
    </source>
</reference>
<proteinExistence type="predicted"/>
<dbReference type="Pfam" id="PF06166">
    <property type="entry name" value="DUF979"/>
    <property type="match status" value="1"/>
</dbReference>
<evidence type="ECO:0000256" key="1">
    <source>
        <dbReference type="SAM" id="Phobius"/>
    </source>
</evidence>
<feature type="transmembrane region" description="Helical" evidence="1">
    <location>
        <begin position="26"/>
        <end position="45"/>
    </location>
</feature>
<evidence type="ECO:0000313" key="2">
    <source>
        <dbReference type="EMBL" id="MRU22592.1"/>
    </source>
</evidence>
<reference evidence="2" key="1">
    <citation type="submission" date="2019-05" db="EMBL/GenBank/DDBJ databases">
        <authorList>
            <person name="Castillo A."/>
            <person name="Giampetruzzi A."/>
            <person name="Landa B."/>
            <person name="Saponari M."/>
            <person name="Almeida R.P.P."/>
            <person name="Moralejo E."/>
            <person name="Marco-Noales E."/>
            <person name="Velasco-Amo M.P."/>
            <person name="Roman-Ecija M."/>
            <person name="Navarro I."/>
            <person name="Monterde A."/>
            <person name="Barbe S."/>
        </authorList>
    </citation>
    <scope>NUCLEOTIDE SEQUENCE</scope>
    <source>
        <strain evidence="2">XYL1981</strain>
    </source>
</reference>
<dbReference type="RefSeq" id="WP_154162009.1">
    <property type="nucleotide sequence ID" value="NZ_VDCJ01000062.1"/>
</dbReference>
<dbReference type="InterPro" id="IPR009323">
    <property type="entry name" value="DUF979"/>
</dbReference>
<organism evidence="2 3">
    <name type="scientific">Xylella fastidiosa subsp. multiplex</name>
    <dbReference type="NCBI Taxonomy" id="644357"/>
    <lineage>
        <taxon>Bacteria</taxon>
        <taxon>Pseudomonadati</taxon>
        <taxon>Pseudomonadota</taxon>
        <taxon>Gammaproteobacteria</taxon>
        <taxon>Lysobacterales</taxon>
        <taxon>Lysobacteraceae</taxon>
        <taxon>Xylella</taxon>
    </lineage>
</organism>
<accession>A0A9Q4MEY4</accession>
<dbReference type="AlphaFoldDB" id="A0A9Q4MEY4"/>
<name>A0A9Q4MEY4_XYLFS</name>
<dbReference type="Proteomes" id="UP000474061">
    <property type="component" value="Unassembled WGS sequence"/>
</dbReference>
<gene>
    <name evidence="2" type="ORF">FG476_00240</name>
</gene>
<keyword evidence="1" id="KW-0472">Membrane</keyword>
<dbReference type="EMBL" id="VDCJ01000062">
    <property type="protein sequence ID" value="MRU22592.1"/>
    <property type="molecule type" value="Genomic_DNA"/>
</dbReference>